<dbReference type="OMA" id="APHAMHS"/>
<proteinExistence type="predicted"/>
<dbReference type="RefSeq" id="XP_012198687.1">
    <property type="nucleotide sequence ID" value="XM_012343297.1"/>
</dbReference>
<dbReference type="VEuPathDB" id="FungiDB:SPRG_04367"/>
<protein>
    <submittedName>
        <fullName evidence="1">Uncharacterized protein</fullName>
    </submittedName>
</protein>
<evidence type="ECO:0000313" key="1">
    <source>
        <dbReference type="EMBL" id="KDO30465.1"/>
    </source>
</evidence>
<dbReference type="GeneID" id="24126816"/>
<sequence length="288" mass="31608">VPGVRQPPTAFLLRQLAPFDDSTSRLETVALAVISCVYDNTALHEAYNRAVDSLATSLDAVLATLGESVGSLSEQLPPPTVSRPSHAIGFEAFAHILRTSHSARATLPPLMSEAVFSGVWTMRAASPSVRALQPMAFLDVLWSWLGASGLRLSLCGHVFWVQSQWPAWPAPPTAFSLDHAPHAMHSWPHGASADAHYVGWRDADGLHLHVFAWPRHPSYRGHGLRTLWRRHDDSLVLLLARDVLATTAAYDPNDDATRRIASVHAESTDLHLEMVYGRVLENEASELM</sequence>
<name>A0A067CMJ6_SAPPC</name>
<dbReference type="STRING" id="695850.A0A067CMJ6"/>
<accession>A0A067CMJ6</accession>
<dbReference type="AlphaFoldDB" id="A0A067CMJ6"/>
<dbReference type="OrthoDB" id="10343521at2759"/>
<feature type="non-terminal residue" evidence="1">
    <location>
        <position position="1"/>
    </location>
</feature>
<reference evidence="1 2" key="1">
    <citation type="journal article" date="2013" name="PLoS Genet.">
        <title>Distinctive expansion of potential virulence genes in the genome of the oomycete fish pathogen Saprolegnia parasitica.</title>
        <authorList>
            <person name="Jiang R.H."/>
            <person name="de Bruijn I."/>
            <person name="Haas B.J."/>
            <person name="Belmonte R."/>
            <person name="Lobach L."/>
            <person name="Christie J."/>
            <person name="van den Ackerveken G."/>
            <person name="Bottin A."/>
            <person name="Bulone V."/>
            <person name="Diaz-Moreno S.M."/>
            <person name="Dumas B."/>
            <person name="Fan L."/>
            <person name="Gaulin E."/>
            <person name="Govers F."/>
            <person name="Grenville-Briggs L.J."/>
            <person name="Horner N.R."/>
            <person name="Levin J.Z."/>
            <person name="Mammella M."/>
            <person name="Meijer H.J."/>
            <person name="Morris P."/>
            <person name="Nusbaum C."/>
            <person name="Oome S."/>
            <person name="Phillips A.J."/>
            <person name="van Rooyen D."/>
            <person name="Rzeszutek E."/>
            <person name="Saraiva M."/>
            <person name="Secombes C.J."/>
            <person name="Seidl M.F."/>
            <person name="Snel B."/>
            <person name="Stassen J.H."/>
            <person name="Sykes S."/>
            <person name="Tripathy S."/>
            <person name="van den Berg H."/>
            <person name="Vega-Arreguin J.C."/>
            <person name="Wawra S."/>
            <person name="Young S.K."/>
            <person name="Zeng Q."/>
            <person name="Dieguez-Uribeondo J."/>
            <person name="Russ C."/>
            <person name="Tyler B.M."/>
            <person name="van West P."/>
        </authorList>
    </citation>
    <scope>NUCLEOTIDE SEQUENCE [LARGE SCALE GENOMIC DNA]</scope>
    <source>
        <strain evidence="1 2">CBS 223.65</strain>
    </source>
</reference>
<dbReference type="EMBL" id="KK583201">
    <property type="protein sequence ID" value="KDO30465.1"/>
    <property type="molecule type" value="Genomic_DNA"/>
</dbReference>
<keyword evidence="2" id="KW-1185">Reference proteome</keyword>
<dbReference type="KEGG" id="spar:SPRG_04367"/>
<gene>
    <name evidence="1" type="ORF">SPRG_04367</name>
</gene>
<dbReference type="Proteomes" id="UP000030745">
    <property type="component" value="Unassembled WGS sequence"/>
</dbReference>
<organism evidence="1 2">
    <name type="scientific">Saprolegnia parasitica (strain CBS 223.65)</name>
    <dbReference type="NCBI Taxonomy" id="695850"/>
    <lineage>
        <taxon>Eukaryota</taxon>
        <taxon>Sar</taxon>
        <taxon>Stramenopiles</taxon>
        <taxon>Oomycota</taxon>
        <taxon>Saprolegniomycetes</taxon>
        <taxon>Saprolegniales</taxon>
        <taxon>Saprolegniaceae</taxon>
        <taxon>Saprolegnia</taxon>
    </lineage>
</organism>
<evidence type="ECO:0000313" key="2">
    <source>
        <dbReference type="Proteomes" id="UP000030745"/>
    </source>
</evidence>